<dbReference type="GO" id="GO:0005886">
    <property type="term" value="C:plasma membrane"/>
    <property type="evidence" value="ECO:0007669"/>
    <property type="project" value="TreeGrafter"/>
</dbReference>
<feature type="transmembrane region" description="Helical" evidence="6">
    <location>
        <begin position="67"/>
        <end position="91"/>
    </location>
</feature>
<name>A0A3D8J4G4_9HELI</name>
<accession>A0A3D8J4G4</accession>
<evidence type="ECO:0000256" key="1">
    <source>
        <dbReference type="ARBA" id="ARBA00004141"/>
    </source>
</evidence>
<evidence type="ECO:0000256" key="3">
    <source>
        <dbReference type="ARBA" id="ARBA00022692"/>
    </source>
</evidence>
<organism evidence="8 9">
    <name type="scientific">Helicobacter brantae</name>
    <dbReference type="NCBI Taxonomy" id="375927"/>
    <lineage>
        <taxon>Bacteria</taxon>
        <taxon>Pseudomonadati</taxon>
        <taxon>Campylobacterota</taxon>
        <taxon>Epsilonproteobacteria</taxon>
        <taxon>Campylobacterales</taxon>
        <taxon>Helicobacteraceae</taxon>
        <taxon>Helicobacter</taxon>
    </lineage>
</organism>
<dbReference type="PANTHER" id="PTHR38459">
    <property type="entry name" value="PROPHAGE BACTOPRENOL-LINKED GLUCOSE TRANSLOCASE HOMOLOG"/>
    <property type="match status" value="1"/>
</dbReference>
<evidence type="ECO:0000256" key="2">
    <source>
        <dbReference type="ARBA" id="ARBA00009399"/>
    </source>
</evidence>
<evidence type="ECO:0000256" key="5">
    <source>
        <dbReference type="ARBA" id="ARBA00023136"/>
    </source>
</evidence>
<feature type="transmembrane region" description="Helical" evidence="6">
    <location>
        <begin position="37"/>
        <end position="55"/>
    </location>
</feature>
<dbReference type="RefSeq" id="WP_115568750.1">
    <property type="nucleotide sequence ID" value="NZ_NXLV01000001.1"/>
</dbReference>
<comment type="similarity">
    <text evidence="2">Belongs to the GtrA family.</text>
</comment>
<keyword evidence="5 6" id="KW-0472">Membrane</keyword>
<dbReference type="Pfam" id="PF04138">
    <property type="entry name" value="GtrA_DPMS_TM"/>
    <property type="match status" value="1"/>
</dbReference>
<dbReference type="Proteomes" id="UP000257045">
    <property type="component" value="Unassembled WGS sequence"/>
</dbReference>
<evidence type="ECO:0000256" key="4">
    <source>
        <dbReference type="ARBA" id="ARBA00022989"/>
    </source>
</evidence>
<proteinExistence type="inferred from homology"/>
<dbReference type="InterPro" id="IPR051401">
    <property type="entry name" value="GtrA_CellWall_Glycosyl"/>
</dbReference>
<feature type="transmembrane region" description="Helical" evidence="6">
    <location>
        <begin position="97"/>
        <end position="119"/>
    </location>
</feature>
<dbReference type="PANTHER" id="PTHR38459:SF1">
    <property type="entry name" value="PROPHAGE BACTOPRENOL-LINKED GLUCOSE TRANSLOCASE HOMOLOG"/>
    <property type="match status" value="1"/>
</dbReference>
<comment type="caution">
    <text evidence="8">The sequence shown here is derived from an EMBL/GenBank/DDBJ whole genome shotgun (WGS) entry which is preliminary data.</text>
</comment>
<keyword evidence="4 6" id="KW-1133">Transmembrane helix</keyword>
<evidence type="ECO:0000313" key="8">
    <source>
        <dbReference type="EMBL" id="RDU72120.1"/>
    </source>
</evidence>
<sequence>MKSLLLYCLVGVMNTCIGFGIIFALTFLGILPELSNFLGYFFGIIFSFFLNNAITFSQNKIDKKQGLIRFILSMSIAYLINLAVLFLSYRVLEIDVYFSQILAGASYTLCGFLMSRFFVWARR</sequence>
<dbReference type="OrthoDB" id="9812049at2"/>
<dbReference type="GO" id="GO:0000271">
    <property type="term" value="P:polysaccharide biosynthetic process"/>
    <property type="evidence" value="ECO:0007669"/>
    <property type="project" value="InterPro"/>
</dbReference>
<dbReference type="EMBL" id="NXLV01000001">
    <property type="protein sequence ID" value="RDU72120.1"/>
    <property type="molecule type" value="Genomic_DNA"/>
</dbReference>
<evidence type="ECO:0000259" key="7">
    <source>
        <dbReference type="Pfam" id="PF04138"/>
    </source>
</evidence>
<gene>
    <name evidence="8" type="ORF">CQA58_00505</name>
</gene>
<keyword evidence="9" id="KW-1185">Reference proteome</keyword>
<keyword evidence="3 6" id="KW-0812">Transmembrane</keyword>
<dbReference type="InterPro" id="IPR007267">
    <property type="entry name" value="GtrA_DPMS_TM"/>
</dbReference>
<evidence type="ECO:0000313" key="9">
    <source>
        <dbReference type="Proteomes" id="UP000257045"/>
    </source>
</evidence>
<feature type="domain" description="GtrA/DPMS transmembrane" evidence="7">
    <location>
        <begin position="7"/>
        <end position="120"/>
    </location>
</feature>
<reference evidence="8 9" key="1">
    <citation type="submission" date="2018-04" db="EMBL/GenBank/DDBJ databases">
        <title>Novel Campyloabacter and Helicobacter Species and Strains.</title>
        <authorList>
            <person name="Mannion A.J."/>
            <person name="Shen Z."/>
            <person name="Fox J.G."/>
        </authorList>
    </citation>
    <scope>NUCLEOTIDE SEQUENCE [LARGE SCALE GENOMIC DNA]</scope>
    <source>
        <strain evidence="8 9">MIT 04-9366</strain>
    </source>
</reference>
<dbReference type="AlphaFoldDB" id="A0A3D8J4G4"/>
<feature type="transmembrane region" description="Helical" evidence="6">
    <location>
        <begin position="7"/>
        <end position="31"/>
    </location>
</feature>
<comment type="subcellular location">
    <subcellularLocation>
        <location evidence="1">Membrane</location>
        <topology evidence="1">Multi-pass membrane protein</topology>
    </subcellularLocation>
</comment>
<protein>
    <submittedName>
        <fullName evidence="8">GtrA family protein</fullName>
    </submittedName>
</protein>
<evidence type="ECO:0000256" key="6">
    <source>
        <dbReference type="SAM" id="Phobius"/>
    </source>
</evidence>